<keyword evidence="2" id="KW-0812">Transmembrane</keyword>
<keyword evidence="2" id="KW-1133">Transmembrane helix</keyword>
<organism evidence="3 4">
    <name type="scientific">Kuenenia stuttgartiensis</name>
    <dbReference type="NCBI Taxonomy" id="174633"/>
    <lineage>
        <taxon>Bacteria</taxon>
        <taxon>Pseudomonadati</taxon>
        <taxon>Planctomycetota</taxon>
        <taxon>Candidatus Brocadiia</taxon>
        <taxon>Candidatus Brocadiales</taxon>
        <taxon>Candidatus Brocadiaceae</taxon>
        <taxon>Candidatus Kuenenia</taxon>
    </lineage>
</organism>
<evidence type="ECO:0000256" key="1">
    <source>
        <dbReference type="SAM" id="Coils"/>
    </source>
</evidence>
<accession>A0A6G7GNQ8</accession>
<dbReference type="AlphaFoldDB" id="A0A6G7GNQ8"/>
<keyword evidence="1" id="KW-0175">Coiled coil</keyword>
<protein>
    <submittedName>
        <fullName evidence="3">Uncharacterized protein</fullName>
    </submittedName>
</protein>
<sequence>MEHCPEHNYCQVALDLKQMQGEIRAELATGTQIMRSLKASIEANTNRVEKVLDKYETNLKEQEDRIAKLERKVWYASGATGMVTFLSGIFWRYLLFLHKGP</sequence>
<feature type="transmembrane region" description="Helical" evidence="2">
    <location>
        <begin position="73"/>
        <end position="94"/>
    </location>
</feature>
<dbReference type="Proteomes" id="UP000501926">
    <property type="component" value="Chromosome"/>
</dbReference>
<dbReference type="RefSeq" id="WP_164994795.1">
    <property type="nucleotide sequence ID" value="NZ_CP049055.1"/>
</dbReference>
<evidence type="ECO:0000256" key="2">
    <source>
        <dbReference type="SAM" id="Phobius"/>
    </source>
</evidence>
<feature type="coiled-coil region" evidence="1">
    <location>
        <begin position="38"/>
        <end position="72"/>
    </location>
</feature>
<keyword evidence="2" id="KW-0472">Membrane</keyword>
<proteinExistence type="predicted"/>
<gene>
    <name evidence="3" type="ORF">KsCSTR_18490</name>
</gene>
<evidence type="ECO:0000313" key="4">
    <source>
        <dbReference type="Proteomes" id="UP000501926"/>
    </source>
</evidence>
<dbReference type="EMBL" id="CP049055">
    <property type="protein sequence ID" value="QII11228.1"/>
    <property type="molecule type" value="Genomic_DNA"/>
</dbReference>
<reference evidence="3 4" key="1">
    <citation type="submission" date="2020-02" db="EMBL/GenBank/DDBJ databases">
        <title>Newly sequenced genome of strain CSTR1 showed variability in Candidatus Kuenenia stuttgartiensis genomes.</title>
        <authorList>
            <person name="Ding C."/>
            <person name="Adrian L."/>
        </authorList>
    </citation>
    <scope>NUCLEOTIDE SEQUENCE [LARGE SCALE GENOMIC DNA]</scope>
    <source>
        <strain evidence="3 4">CSTR1</strain>
    </source>
</reference>
<evidence type="ECO:0000313" key="3">
    <source>
        <dbReference type="EMBL" id="QII11228.1"/>
    </source>
</evidence>
<name>A0A6G7GNQ8_KUEST</name>